<dbReference type="NCBIfam" id="NF033808">
    <property type="entry name" value="copper_CopD"/>
    <property type="match status" value="1"/>
</dbReference>
<comment type="subcellular location">
    <subcellularLocation>
        <location evidence="1">Cell membrane</location>
        <topology evidence="1">Multi-pass membrane protein</topology>
    </subcellularLocation>
</comment>
<evidence type="ECO:0000313" key="9">
    <source>
        <dbReference type="Proteomes" id="UP000077037"/>
    </source>
</evidence>
<dbReference type="Pfam" id="PF05425">
    <property type="entry name" value="CopD"/>
    <property type="match status" value="1"/>
</dbReference>
<dbReference type="RefSeq" id="WP_066421386.1">
    <property type="nucleotide sequence ID" value="NZ_FKBS01000029.1"/>
</dbReference>
<evidence type="ECO:0000256" key="5">
    <source>
        <dbReference type="ARBA" id="ARBA00023136"/>
    </source>
</evidence>
<dbReference type="EMBL" id="FKBS01000029">
    <property type="protein sequence ID" value="SAI59770.1"/>
    <property type="molecule type" value="Genomic_DNA"/>
</dbReference>
<dbReference type="PANTHER" id="PTHR34820:SF4">
    <property type="entry name" value="INNER MEMBRANE PROTEIN YEBZ"/>
    <property type="match status" value="1"/>
</dbReference>
<evidence type="ECO:0000313" key="8">
    <source>
        <dbReference type="EMBL" id="SAI59770.1"/>
    </source>
</evidence>
<dbReference type="InterPro" id="IPR032694">
    <property type="entry name" value="CopC/D"/>
</dbReference>
<feature type="transmembrane region" description="Helical" evidence="6">
    <location>
        <begin position="93"/>
        <end position="113"/>
    </location>
</feature>
<dbReference type="OrthoDB" id="8724681at2"/>
<reference evidence="8 9" key="1">
    <citation type="submission" date="2016-03" db="EMBL/GenBank/DDBJ databases">
        <authorList>
            <consortium name="Pathogen Informatics"/>
        </authorList>
    </citation>
    <scope>NUCLEOTIDE SEQUENCE [LARGE SCALE GENOMIC DNA]</scope>
    <source>
        <strain evidence="8 9">NCTC13364</strain>
    </source>
</reference>
<dbReference type="GO" id="GO:0005886">
    <property type="term" value="C:plasma membrane"/>
    <property type="evidence" value="ECO:0007669"/>
    <property type="project" value="UniProtKB-SubCell"/>
</dbReference>
<dbReference type="InterPro" id="IPR047689">
    <property type="entry name" value="CopD"/>
</dbReference>
<name>A0A157RP20_9BORD</name>
<feature type="transmembrane region" description="Helical" evidence="6">
    <location>
        <begin position="120"/>
        <end position="139"/>
    </location>
</feature>
<feature type="transmembrane region" description="Helical" evidence="6">
    <location>
        <begin position="188"/>
        <end position="209"/>
    </location>
</feature>
<keyword evidence="3 6" id="KW-0812">Transmembrane</keyword>
<protein>
    <submittedName>
        <fullName evidence="8">Copper resistance protein D</fullName>
    </submittedName>
</protein>
<sequence length="292" mass="30224">MNTLETANVVCRYLAALAPMLIFGAQGMLAACGQSPAAAQLGLRLRPMWRTLAMVGLLATLLLLGIQTASITGDLAEMTSPGTLWQVASLTTYGQAWIAKACAAAALCVALCLPGVRSPAWLAVLSGCALAATAASGHARMDDGLPGLAHVLNNIVHILCAAFWIGALTVVPPLLGLWRTHRGLATPLLMRFSTLGHIAVAGALLTGAVNTWLILRHVGVDAGSVYQQWLAAKIVAVAAMVVLALINRYVLVPRLAGDAGALRRLRRQTAYALCAGALAVLCVAVLGTQSPG</sequence>
<evidence type="ECO:0000256" key="3">
    <source>
        <dbReference type="ARBA" id="ARBA00022692"/>
    </source>
</evidence>
<dbReference type="GO" id="GO:0006825">
    <property type="term" value="P:copper ion transport"/>
    <property type="evidence" value="ECO:0007669"/>
    <property type="project" value="InterPro"/>
</dbReference>
<keyword evidence="5 6" id="KW-0472">Membrane</keyword>
<proteinExistence type="predicted"/>
<evidence type="ECO:0000256" key="1">
    <source>
        <dbReference type="ARBA" id="ARBA00004651"/>
    </source>
</evidence>
<feature type="transmembrane region" description="Helical" evidence="6">
    <location>
        <begin position="12"/>
        <end position="31"/>
    </location>
</feature>
<dbReference type="InterPro" id="IPR008457">
    <property type="entry name" value="Cu-R_CopD_dom"/>
</dbReference>
<gene>
    <name evidence="8" type="primary">yebZ_2</name>
    <name evidence="8" type="ORF">SAMEA1982600_05372</name>
</gene>
<evidence type="ECO:0000256" key="6">
    <source>
        <dbReference type="SAM" id="Phobius"/>
    </source>
</evidence>
<feature type="domain" description="Copper resistance protein D" evidence="7">
    <location>
        <begin position="188"/>
        <end position="286"/>
    </location>
</feature>
<organism evidence="8 9">
    <name type="scientific">Bordetella ansorpii</name>
    <dbReference type="NCBI Taxonomy" id="288768"/>
    <lineage>
        <taxon>Bacteria</taxon>
        <taxon>Pseudomonadati</taxon>
        <taxon>Pseudomonadota</taxon>
        <taxon>Betaproteobacteria</taxon>
        <taxon>Burkholderiales</taxon>
        <taxon>Alcaligenaceae</taxon>
        <taxon>Bordetella</taxon>
    </lineage>
</organism>
<feature type="transmembrane region" description="Helical" evidence="6">
    <location>
        <begin position="229"/>
        <end position="250"/>
    </location>
</feature>
<evidence type="ECO:0000256" key="2">
    <source>
        <dbReference type="ARBA" id="ARBA00022475"/>
    </source>
</evidence>
<keyword evidence="4 6" id="KW-1133">Transmembrane helix</keyword>
<dbReference type="PANTHER" id="PTHR34820">
    <property type="entry name" value="INNER MEMBRANE PROTEIN YEBZ"/>
    <property type="match status" value="1"/>
</dbReference>
<feature type="transmembrane region" description="Helical" evidence="6">
    <location>
        <begin position="151"/>
        <end position="176"/>
    </location>
</feature>
<feature type="transmembrane region" description="Helical" evidence="6">
    <location>
        <begin position="52"/>
        <end position="73"/>
    </location>
</feature>
<dbReference type="AlphaFoldDB" id="A0A157RP20"/>
<accession>A0A157RP20</accession>
<keyword evidence="2" id="KW-1003">Cell membrane</keyword>
<evidence type="ECO:0000256" key="4">
    <source>
        <dbReference type="ARBA" id="ARBA00022989"/>
    </source>
</evidence>
<dbReference type="Proteomes" id="UP000077037">
    <property type="component" value="Unassembled WGS sequence"/>
</dbReference>
<feature type="transmembrane region" description="Helical" evidence="6">
    <location>
        <begin position="270"/>
        <end position="288"/>
    </location>
</feature>
<evidence type="ECO:0000259" key="7">
    <source>
        <dbReference type="Pfam" id="PF05425"/>
    </source>
</evidence>